<dbReference type="EMBL" id="SLWK01000006">
    <property type="protein sequence ID" value="TCO07986.1"/>
    <property type="molecule type" value="Genomic_DNA"/>
</dbReference>
<keyword evidence="2" id="KW-1185">Reference proteome</keyword>
<sequence length="85" mass="10096">MIRYTIYAYILINVENTPDFSISPGKMAIKNFNTYIQINRIKKLQPLSNHSNTLSPNKFSYDSTLILYQKWSFKREIISMFHEQS</sequence>
<evidence type="ECO:0000313" key="1">
    <source>
        <dbReference type="EMBL" id="TCO07986.1"/>
    </source>
</evidence>
<name>A0A4R2GHW4_9BACT</name>
<accession>A0A4R2GHW4</accession>
<evidence type="ECO:0000313" key="2">
    <source>
        <dbReference type="Proteomes" id="UP000295221"/>
    </source>
</evidence>
<comment type="caution">
    <text evidence="1">The sequence shown here is derived from an EMBL/GenBank/DDBJ whole genome shotgun (WGS) entry which is preliminary data.</text>
</comment>
<reference evidence="1 2" key="1">
    <citation type="submission" date="2019-03" db="EMBL/GenBank/DDBJ databases">
        <title>Genomic Encyclopedia of Type Strains, Phase IV (KMG-IV): sequencing the most valuable type-strain genomes for metagenomic binning, comparative biology and taxonomic classification.</title>
        <authorList>
            <person name="Goeker M."/>
        </authorList>
    </citation>
    <scope>NUCLEOTIDE SEQUENCE [LARGE SCALE GENOMIC DNA]</scope>
    <source>
        <strain evidence="1 2">DSM 24179</strain>
    </source>
</reference>
<protein>
    <submittedName>
        <fullName evidence="1">Uncharacterized protein</fullName>
    </submittedName>
</protein>
<proteinExistence type="predicted"/>
<dbReference type="Proteomes" id="UP000295221">
    <property type="component" value="Unassembled WGS sequence"/>
</dbReference>
<organism evidence="1 2">
    <name type="scientific">Natronoflexus pectinivorans</name>
    <dbReference type="NCBI Taxonomy" id="682526"/>
    <lineage>
        <taxon>Bacteria</taxon>
        <taxon>Pseudomonadati</taxon>
        <taxon>Bacteroidota</taxon>
        <taxon>Bacteroidia</taxon>
        <taxon>Marinilabiliales</taxon>
        <taxon>Marinilabiliaceae</taxon>
        <taxon>Natronoflexus</taxon>
    </lineage>
</organism>
<dbReference type="AlphaFoldDB" id="A0A4R2GHW4"/>
<gene>
    <name evidence="1" type="ORF">EV194_106128</name>
</gene>